<proteinExistence type="predicted"/>
<dbReference type="EMBL" id="JASCZI010271995">
    <property type="protein sequence ID" value="MED6218956.1"/>
    <property type="molecule type" value="Genomic_DNA"/>
</dbReference>
<gene>
    <name evidence="1" type="ORF">PIB30_031400</name>
</gene>
<evidence type="ECO:0008006" key="3">
    <source>
        <dbReference type="Google" id="ProtNLM"/>
    </source>
</evidence>
<evidence type="ECO:0000313" key="1">
    <source>
        <dbReference type="EMBL" id="MED6218956.1"/>
    </source>
</evidence>
<organism evidence="1 2">
    <name type="scientific">Stylosanthes scabra</name>
    <dbReference type="NCBI Taxonomy" id="79078"/>
    <lineage>
        <taxon>Eukaryota</taxon>
        <taxon>Viridiplantae</taxon>
        <taxon>Streptophyta</taxon>
        <taxon>Embryophyta</taxon>
        <taxon>Tracheophyta</taxon>
        <taxon>Spermatophyta</taxon>
        <taxon>Magnoliopsida</taxon>
        <taxon>eudicotyledons</taxon>
        <taxon>Gunneridae</taxon>
        <taxon>Pentapetalae</taxon>
        <taxon>rosids</taxon>
        <taxon>fabids</taxon>
        <taxon>Fabales</taxon>
        <taxon>Fabaceae</taxon>
        <taxon>Papilionoideae</taxon>
        <taxon>50 kb inversion clade</taxon>
        <taxon>dalbergioids sensu lato</taxon>
        <taxon>Dalbergieae</taxon>
        <taxon>Pterocarpus clade</taxon>
        <taxon>Stylosanthes</taxon>
    </lineage>
</organism>
<dbReference type="PANTHER" id="PTHR45631">
    <property type="entry name" value="OS07G0107800 PROTEIN-RELATED"/>
    <property type="match status" value="1"/>
</dbReference>
<name>A0ABU6Z9K9_9FABA</name>
<feature type="non-terminal residue" evidence="1">
    <location>
        <position position="1"/>
    </location>
</feature>
<keyword evidence="2" id="KW-1185">Reference proteome</keyword>
<accession>A0ABU6Z9K9</accession>
<evidence type="ECO:0000313" key="2">
    <source>
        <dbReference type="Proteomes" id="UP001341840"/>
    </source>
</evidence>
<dbReference type="Proteomes" id="UP001341840">
    <property type="component" value="Unassembled WGS sequence"/>
</dbReference>
<dbReference type="SUPFAM" id="SSF52058">
    <property type="entry name" value="L domain-like"/>
    <property type="match status" value="1"/>
</dbReference>
<dbReference type="Gene3D" id="3.80.10.10">
    <property type="entry name" value="Ribonuclease Inhibitor"/>
    <property type="match status" value="1"/>
</dbReference>
<sequence>LPAPGTYQLSSLQAVTFYAVSFSEIREKMELEIYMTKDFSQSQTDQADAAAIMNVKSNYGIKRNWQGDPCTPLSDLWDGLNWSYADSSSPRIISLNLSSSGLTGNIAPSISNLKSIEYLDLSNKSLTGAVPDFLSQLHTLRVLNL</sequence>
<reference evidence="1 2" key="1">
    <citation type="journal article" date="2023" name="Plants (Basel)">
        <title>Bridging the Gap: Combining Genomics and Transcriptomics Approaches to Understand Stylosanthes scabra, an Orphan Legume from the Brazilian Caatinga.</title>
        <authorList>
            <person name="Ferreira-Neto J.R.C."/>
            <person name="da Silva M.D."/>
            <person name="Binneck E."/>
            <person name="de Melo N.F."/>
            <person name="da Silva R.H."/>
            <person name="de Melo A.L.T.M."/>
            <person name="Pandolfi V."/>
            <person name="Bustamante F.O."/>
            <person name="Brasileiro-Vidal A.C."/>
            <person name="Benko-Iseppon A.M."/>
        </authorList>
    </citation>
    <scope>NUCLEOTIDE SEQUENCE [LARGE SCALE GENOMIC DNA]</scope>
    <source>
        <tissue evidence="1">Leaves</tissue>
    </source>
</reference>
<comment type="caution">
    <text evidence="1">The sequence shown here is derived from an EMBL/GenBank/DDBJ whole genome shotgun (WGS) entry which is preliminary data.</text>
</comment>
<dbReference type="PANTHER" id="PTHR45631:SF197">
    <property type="entry name" value="TYROSINE KINASE FAMILY PROTEIN"/>
    <property type="match status" value="1"/>
</dbReference>
<protein>
    <recommendedName>
        <fullName evidence="3">LRR receptor-like serine/threonine-protein kinase</fullName>
    </recommendedName>
</protein>
<dbReference type="InterPro" id="IPR032675">
    <property type="entry name" value="LRR_dom_sf"/>
</dbReference>